<keyword evidence="1" id="KW-1133">Transmembrane helix</keyword>
<gene>
    <name evidence="2" type="ORF">E2F48_15075</name>
</gene>
<dbReference type="EMBL" id="SMTK01000005">
    <property type="protein sequence ID" value="TDK24097.1"/>
    <property type="molecule type" value="Genomic_DNA"/>
</dbReference>
<dbReference type="Proteomes" id="UP000295411">
    <property type="component" value="Unassembled WGS sequence"/>
</dbReference>
<keyword evidence="1" id="KW-0812">Transmembrane</keyword>
<reference evidence="2 3" key="1">
    <citation type="submission" date="2019-03" db="EMBL/GenBank/DDBJ databases">
        <title>Arthrobacter sp. nov., an bacterium isolated from biocrust in Mu Us Desert.</title>
        <authorList>
            <person name="Lixiong L."/>
        </authorList>
    </citation>
    <scope>NUCLEOTIDE SEQUENCE [LARGE SCALE GENOMIC DNA]</scope>
    <source>
        <strain evidence="2 3">SLN-3</strain>
    </source>
</reference>
<protein>
    <recommendedName>
        <fullName evidence="4">DUF4190 domain-containing protein</fullName>
    </recommendedName>
</protein>
<feature type="transmembrane region" description="Helical" evidence="1">
    <location>
        <begin position="60"/>
        <end position="80"/>
    </location>
</feature>
<feature type="transmembrane region" description="Helical" evidence="1">
    <location>
        <begin position="20"/>
        <end position="40"/>
    </location>
</feature>
<keyword evidence="1" id="KW-0472">Membrane</keyword>
<sequence>MSSVNNYLTDPAEEAEKARNTALFSGVFGLFIAGIIAGPIAIFQARKAERLGRSARAGKILGWISTILGVVQLIVLIFRLTGM</sequence>
<evidence type="ECO:0000313" key="2">
    <source>
        <dbReference type="EMBL" id="TDK24097.1"/>
    </source>
</evidence>
<organism evidence="2 3">
    <name type="scientific">Arthrobacter crusticola</name>
    <dbReference type="NCBI Taxonomy" id="2547960"/>
    <lineage>
        <taxon>Bacteria</taxon>
        <taxon>Bacillati</taxon>
        <taxon>Actinomycetota</taxon>
        <taxon>Actinomycetes</taxon>
        <taxon>Micrococcales</taxon>
        <taxon>Micrococcaceae</taxon>
        <taxon>Arthrobacter</taxon>
    </lineage>
</organism>
<proteinExistence type="predicted"/>
<accession>A0A4R5TS24</accession>
<evidence type="ECO:0008006" key="4">
    <source>
        <dbReference type="Google" id="ProtNLM"/>
    </source>
</evidence>
<dbReference type="AlphaFoldDB" id="A0A4R5TS24"/>
<evidence type="ECO:0000313" key="3">
    <source>
        <dbReference type="Proteomes" id="UP000295411"/>
    </source>
</evidence>
<dbReference type="OrthoDB" id="4954763at2"/>
<keyword evidence="3" id="KW-1185">Reference proteome</keyword>
<evidence type="ECO:0000256" key="1">
    <source>
        <dbReference type="SAM" id="Phobius"/>
    </source>
</evidence>
<dbReference type="RefSeq" id="WP_133404781.1">
    <property type="nucleotide sequence ID" value="NZ_SMTK01000005.1"/>
</dbReference>
<comment type="caution">
    <text evidence="2">The sequence shown here is derived from an EMBL/GenBank/DDBJ whole genome shotgun (WGS) entry which is preliminary data.</text>
</comment>
<name>A0A4R5TS24_9MICC</name>